<evidence type="ECO:0000256" key="1">
    <source>
        <dbReference type="SAM" id="Phobius"/>
    </source>
</evidence>
<organism evidence="2 3">
    <name type="scientific">Paenibacillus nasutitermitis</name>
    <dbReference type="NCBI Taxonomy" id="1652958"/>
    <lineage>
        <taxon>Bacteria</taxon>
        <taxon>Bacillati</taxon>
        <taxon>Bacillota</taxon>
        <taxon>Bacilli</taxon>
        <taxon>Bacillales</taxon>
        <taxon>Paenibacillaceae</taxon>
        <taxon>Paenibacillus</taxon>
    </lineage>
</organism>
<evidence type="ECO:0000313" key="2">
    <source>
        <dbReference type="EMBL" id="GGE03037.1"/>
    </source>
</evidence>
<keyword evidence="1" id="KW-0812">Transmembrane</keyword>
<keyword evidence="1" id="KW-1133">Transmembrane helix</keyword>
<sequence length="57" mass="6707">MISSSTMFPMFWSIILLIVYGLFILLGLYTLYLIIKLLIRAIAALDIYLDEKRNRRP</sequence>
<dbReference type="Proteomes" id="UP000612456">
    <property type="component" value="Unassembled WGS sequence"/>
</dbReference>
<dbReference type="EMBL" id="BMHP01000023">
    <property type="protein sequence ID" value="GGE03037.1"/>
    <property type="molecule type" value="Genomic_DNA"/>
</dbReference>
<feature type="transmembrane region" description="Helical" evidence="1">
    <location>
        <begin position="7"/>
        <end position="25"/>
    </location>
</feature>
<accession>A0A916ZM56</accession>
<name>A0A916ZM56_9BACL</name>
<gene>
    <name evidence="2" type="ORF">GCM10010911_72650</name>
</gene>
<keyword evidence="1" id="KW-0472">Membrane</keyword>
<reference evidence="2" key="2">
    <citation type="submission" date="2020-09" db="EMBL/GenBank/DDBJ databases">
        <authorList>
            <person name="Sun Q."/>
            <person name="Zhou Y."/>
        </authorList>
    </citation>
    <scope>NUCLEOTIDE SEQUENCE</scope>
    <source>
        <strain evidence="2">CGMCC 1.15178</strain>
    </source>
</reference>
<evidence type="ECO:0000313" key="3">
    <source>
        <dbReference type="Proteomes" id="UP000612456"/>
    </source>
</evidence>
<protein>
    <submittedName>
        <fullName evidence="2">Uncharacterized protein</fullName>
    </submittedName>
</protein>
<proteinExistence type="predicted"/>
<keyword evidence="3" id="KW-1185">Reference proteome</keyword>
<reference evidence="2" key="1">
    <citation type="journal article" date="2014" name="Int. J. Syst. Evol. Microbiol.">
        <title>Complete genome sequence of Corynebacterium casei LMG S-19264T (=DSM 44701T), isolated from a smear-ripened cheese.</title>
        <authorList>
            <consortium name="US DOE Joint Genome Institute (JGI-PGF)"/>
            <person name="Walter F."/>
            <person name="Albersmeier A."/>
            <person name="Kalinowski J."/>
            <person name="Ruckert C."/>
        </authorList>
    </citation>
    <scope>NUCLEOTIDE SEQUENCE</scope>
    <source>
        <strain evidence="2">CGMCC 1.15178</strain>
    </source>
</reference>
<comment type="caution">
    <text evidence="2">The sequence shown here is derived from an EMBL/GenBank/DDBJ whole genome shotgun (WGS) entry which is preliminary data.</text>
</comment>
<dbReference type="AlphaFoldDB" id="A0A916ZM56"/>